<feature type="transmembrane region" description="Helical" evidence="1">
    <location>
        <begin position="62"/>
        <end position="80"/>
    </location>
</feature>
<keyword evidence="1" id="KW-0812">Transmembrane</keyword>
<dbReference type="AlphaFoldDB" id="A0A137NT71"/>
<keyword evidence="1" id="KW-0472">Membrane</keyword>
<reference evidence="2 3" key="1">
    <citation type="journal article" date="2015" name="Genome Biol. Evol.">
        <title>Phylogenomic analyses indicate that early fungi evolved digesting cell walls of algal ancestors of land plants.</title>
        <authorList>
            <person name="Chang Y."/>
            <person name="Wang S."/>
            <person name="Sekimoto S."/>
            <person name="Aerts A.L."/>
            <person name="Choi C."/>
            <person name="Clum A."/>
            <person name="LaButti K.M."/>
            <person name="Lindquist E.A."/>
            <person name="Yee Ngan C."/>
            <person name="Ohm R.A."/>
            <person name="Salamov A.A."/>
            <person name="Grigoriev I.V."/>
            <person name="Spatafora J.W."/>
            <person name="Berbee M.L."/>
        </authorList>
    </citation>
    <scope>NUCLEOTIDE SEQUENCE [LARGE SCALE GENOMIC DNA]</scope>
    <source>
        <strain evidence="2 3">NRRL 28638</strain>
    </source>
</reference>
<evidence type="ECO:0000313" key="3">
    <source>
        <dbReference type="Proteomes" id="UP000070444"/>
    </source>
</evidence>
<feature type="transmembrane region" description="Helical" evidence="1">
    <location>
        <begin position="111"/>
        <end position="132"/>
    </location>
</feature>
<evidence type="ECO:0000313" key="2">
    <source>
        <dbReference type="EMBL" id="KXN65936.1"/>
    </source>
</evidence>
<name>A0A137NT71_CONC2</name>
<dbReference type="Proteomes" id="UP000070444">
    <property type="component" value="Unassembled WGS sequence"/>
</dbReference>
<organism evidence="2 3">
    <name type="scientific">Conidiobolus coronatus (strain ATCC 28846 / CBS 209.66 / NRRL 28638)</name>
    <name type="common">Delacroixia coronata</name>
    <dbReference type="NCBI Taxonomy" id="796925"/>
    <lineage>
        <taxon>Eukaryota</taxon>
        <taxon>Fungi</taxon>
        <taxon>Fungi incertae sedis</taxon>
        <taxon>Zoopagomycota</taxon>
        <taxon>Entomophthoromycotina</taxon>
        <taxon>Entomophthoromycetes</taxon>
        <taxon>Entomophthorales</taxon>
        <taxon>Ancylistaceae</taxon>
        <taxon>Conidiobolus</taxon>
    </lineage>
</organism>
<sequence>MIPLVYAVPISSILVIALVWMIVVIVDLNLKEFDYRFKDPESYALASQTYNIKSNLQHASNTLFHGYCLLTTFLILNINMNGDQTAINVQSLLTMGFNVLAAVFQLSGFLLIYKILYSFFILSVFSIIVTSLY</sequence>
<feature type="transmembrane region" description="Helical" evidence="1">
    <location>
        <begin position="6"/>
        <end position="28"/>
    </location>
</feature>
<accession>A0A137NT71</accession>
<keyword evidence="3" id="KW-1185">Reference proteome</keyword>
<keyword evidence="1" id="KW-1133">Transmembrane helix</keyword>
<gene>
    <name evidence="2" type="ORF">CONCODRAFT_12344</name>
</gene>
<evidence type="ECO:0000256" key="1">
    <source>
        <dbReference type="SAM" id="Phobius"/>
    </source>
</evidence>
<dbReference type="EMBL" id="KQ964794">
    <property type="protein sequence ID" value="KXN65936.1"/>
    <property type="molecule type" value="Genomic_DNA"/>
</dbReference>
<proteinExistence type="predicted"/>
<feature type="transmembrane region" description="Helical" evidence="1">
    <location>
        <begin position="86"/>
        <end position="104"/>
    </location>
</feature>
<protein>
    <submittedName>
        <fullName evidence="2">Uncharacterized protein</fullName>
    </submittedName>
</protein>